<keyword evidence="3" id="KW-1185">Reference proteome</keyword>
<feature type="transmembrane region" description="Helical" evidence="1">
    <location>
        <begin position="128"/>
        <end position="149"/>
    </location>
</feature>
<evidence type="ECO:0000256" key="1">
    <source>
        <dbReference type="SAM" id="Phobius"/>
    </source>
</evidence>
<evidence type="ECO:0000313" key="2">
    <source>
        <dbReference type="EMBL" id="RPJ66496.1"/>
    </source>
</evidence>
<dbReference type="Proteomes" id="UP000275281">
    <property type="component" value="Unassembled WGS sequence"/>
</dbReference>
<dbReference type="RefSeq" id="WP_124027854.1">
    <property type="nucleotide sequence ID" value="NZ_JBHRSN010000006.1"/>
</dbReference>
<keyword evidence="1" id="KW-0472">Membrane</keyword>
<keyword evidence="1" id="KW-0812">Transmembrane</keyword>
<feature type="transmembrane region" description="Helical" evidence="1">
    <location>
        <begin position="40"/>
        <end position="64"/>
    </location>
</feature>
<proteinExistence type="predicted"/>
<feature type="transmembrane region" description="Helical" evidence="1">
    <location>
        <begin position="85"/>
        <end position="108"/>
    </location>
</feature>
<name>A0A3N5Y1Q6_9ALTE</name>
<organism evidence="2 3">
    <name type="scientific">Alteromonas sediminis</name>
    <dbReference type="NCBI Taxonomy" id="2259342"/>
    <lineage>
        <taxon>Bacteria</taxon>
        <taxon>Pseudomonadati</taxon>
        <taxon>Pseudomonadota</taxon>
        <taxon>Gammaproteobacteria</taxon>
        <taxon>Alteromonadales</taxon>
        <taxon>Alteromonadaceae</taxon>
        <taxon>Alteromonas/Salinimonas group</taxon>
        <taxon>Alteromonas</taxon>
    </lineage>
</organism>
<comment type="caution">
    <text evidence="2">The sequence shown here is derived from an EMBL/GenBank/DDBJ whole genome shotgun (WGS) entry which is preliminary data.</text>
</comment>
<keyword evidence="1" id="KW-1133">Transmembrane helix</keyword>
<accession>A0A3N5Y1Q6</accession>
<sequence length="153" mass="17272">MIAFREKSLWVSLLITVVIATIYGDNIYYFLKAGQSADPQAVAALITRVVIAFIVLEVVLHIALAMGEQENANLPEDERERNYRLLANNIGYWVLSIGVIGCVLQQMANSYIEAQASYPAFLSSPIELKLVVVFWVSEAVRFATEIYYYRKES</sequence>
<gene>
    <name evidence="2" type="ORF">DRW07_10400</name>
</gene>
<dbReference type="OrthoDB" id="7630939at2"/>
<evidence type="ECO:0000313" key="3">
    <source>
        <dbReference type="Proteomes" id="UP000275281"/>
    </source>
</evidence>
<dbReference type="AlphaFoldDB" id="A0A3N5Y1Q6"/>
<reference evidence="2 3" key="1">
    <citation type="submission" date="2018-11" db="EMBL/GenBank/DDBJ databases">
        <authorList>
            <person name="Ye M.-Q."/>
            <person name="Du Z.-J."/>
        </authorList>
    </citation>
    <scope>NUCLEOTIDE SEQUENCE [LARGE SCALE GENOMIC DNA]</scope>
    <source>
        <strain evidence="2 3">U0105</strain>
    </source>
</reference>
<dbReference type="EMBL" id="RPOK01000003">
    <property type="protein sequence ID" value="RPJ66496.1"/>
    <property type="molecule type" value="Genomic_DNA"/>
</dbReference>
<protein>
    <submittedName>
        <fullName evidence="2">Uncharacterized protein</fullName>
    </submittedName>
</protein>